<protein>
    <recommendedName>
        <fullName evidence="6">Alkyl hydroperoxide reductase AhpD</fullName>
        <ecNumber evidence="6">1.11.1.28</ecNumber>
    </recommendedName>
    <alternativeName>
        <fullName evidence="6">Alkylhydroperoxidase AhpD</fullName>
    </alternativeName>
</protein>
<dbReference type="EC" id="1.11.1.28" evidence="6"/>
<evidence type="ECO:0000256" key="5">
    <source>
        <dbReference type="ARBA" id="ARBA00023284"/>
    </source>
</evidence>
<evidence type="ECO:0000256" key="4">
    <source>
        <dbReference type="ARBA" id="ARBA00023157"/>
    </source>
</evidence>
<evidence type="ECO:0000256" key="6">
    <source>
        <dbReference type="HAMAP-Rule" id="MF_01676"/>
    </source>
</evidence>
<keyword evidence="4 6" id="KW-1015">Disulfide bond</keyword>
<gene>
    <name evidence="6" type="primary">ahpD</name>
    <name evidence="8" type="ORF">J2N86_02125</name>
</gene>
<evidence type="ECO:0000256" key="1">
    <source>
        <dbReference type="ARBA" id="ARBA00022559"/>
    </source>
</evidence>
<proteinExistence type="inferred from homology"/>
<feature type="domain" description="Carboxymuconolactone decarboxylase-like" evidence="7">
    <location>
        <begin position="103"/>
        <end position="173"/>
    </location>
</feature>
<keyword evidence="9" id="KW-1185">Reference proteome</keyword>
<dbReference type="InterPro" id="IPR003779">
    <property type="entry name" value="CMD-like"/>
</dbReference>
<evidence type="ECO:0000313" key="8">
    <source>
        <dbReference type="EMBL" id="USQ14152.1"/>
    </source>
</evidence>
<dbReference type="PANTHER" id="PTHR33930">
    <property type="entry name" value="ALKYL HYDROPEROXIDE REDUCTASE AHPD"/>
    <property type="match status" value="1"/>
</dbReference>
<feature type="disulfide bond" evidence="6">
    <location>
        <begin position="134"/>
        <end position="137"/>
    </location>
</feature>
<accession>A0ABY4YAI9</accession>
<comment type="similarity">
    <text evidence="6">Belongs to the AhpD family.</text>
</comment>
<keyword evidence="5 6" id="KW-0676">Redox-active center</keyword>
<dbReference type="PANTHER" id="PTHR33930:SF7">
    <property type="entry name" value="ALKYL HYDROPEROXIDE REDUCTASE AHPD"/>
    <property type="match status" value="1"/>
</dbReference>
<keyword evidence="2 6" id="KW-0049">Antioxidant</keyword>
<feature type="active site" description="Cysteine sulfenic acid (-SOH) intermediate" evidence="6">
    <location>
        <position position="137"/>
    </location>
</feature>
<evidence type="ECO:0000256" key="2">
    <source>
        <dbReference type="ARBA" id="ARBA00022862"/>
    </source>
</evidence>
<keyword evidence="3 6" id="KW-0560">Oxidoreductase</keyword>
<dbReference type="SUPFAM" id="SSF69118">
    <property type="entry name" value="AhpD-like"/>
    <property type="match status" value="1"/>
</dbReference>
<dbReference type="InterPro" id="IPR004674">
    <property type="entry name" value="AhpD"/>
</dbReference>
<keyword evidence="1 6" id="KW-0575">Peroxidase</keyword>
<name>A0ABY4YAI9_9GAMM</name>
<sequence>MSIEQLKQSIPDYAKDIRLNVSNLFGNIAQTGLTESQFYGTVLAIAYSLKNKQILEAILAEGEEYITQELQQAAKIAATLMAMNNVYYRAIHLAANKELSLLPANLRMNAMANSGVSKVDFELFALAVSALNGCGMCIHSHVAQLDEAGISKVAIQSALRIAAVLNAVAAAQAIEE</sequence>
<evidence type="ECO:0000256" key="3">
    <source>
        <dbReference type="ARBA" id="ARBA00023002"/>
    </source>
</evidence>
<feature type="active site" description="Proton donor" evidence="6">
    <location>
        <position position="134"/>
    </location>
</feature>
<feature type="disulfide bond" description="Interchain (with AhpC); in linked form" evidence="6">
    <location>
        <position position="137"/>
    </location>
</feature>
<dbReference type="InterPro" id="IPR029032">
    <property type="entry name" value="AhpD-like"/>
</dbReference>
<dbReference type="Proteomes" id="UP001057474">
    <property type="component" value="Chromosome"/>
</dbReference>
<dbReference type="EMBL" id="CP071527">
    <property type="protein sequence ID" value="USQ14152.1"/>
    <property type="molecule type" value="Genomic_DNA"/>
</dbReference>
<evidence type="ECO:0000313" key="9">
    <source>
        <dbReference type="Proteomes" id="UP001057474"/>
    </source>
</evidence>
<organism evidence="8 9">
    <name type="scientific">Legionella lytica</name>
    <dbReference type="NCBI Taxonomy" id="96232"/>
    <lineage>
        <taxon>Bacteria</taxon>
        <taxon>Pseudomonadati</taxon>
        <taxon>Pseudomonadota</taxon>
        <taxon>Gammaproteobacteria</taxon>
        <taxon>Legionellales</taxon>
        <taxon>Legionellaceae</taxon>
        <taxon>Legionella</taxon>
    </lineage>
</organism>
<dbReference type="HAMAP" id="MF_01676">
    <property type="entry name" value="AhpD"/>
    <property type="match status" value="1"/>
</dbReference>
<dbReference type="RefSeq" id="WP_252580616.1">
    <property type="nucleotide sequence ID" value="NZ_CP071527.1"/>
</dbReference>
<dbReference type="InterPro" id="IPR004675">
    <property type="entry name" value="AhpD_core"/>
</dbReference>
<dbReference type="Gene3D" id="1.20.1290.10">
    <property type="entry name" value="AhpD-like"/>
    <property type="match status" value="1"/>
</dbReference>
<reference evidence="8" key="1">
    <citation type="submission" date="2021-03" db="EMBL/GenBank/DDBJ databases">
        <title>Legionella lytica PCM 2298.</title>
        <authorList>
            <person name="Koper P."/>
        </authorList>
    </citation>
    <scope>NUCLEOTIDE SEQUENCE</scope>
    <source>
        <strain evidence="8">PCM 2298</strain>
    </source>
</reference>
<evidence type="ECO:0000259" key="7">
    <source>
        <dbReference type="Pfam" id="PF02627"/>
    </source>
</evidence>
<comment type="function">
    <text evidence="6">Antioxidant protein with alkyl hydroperoxidase activity. Required for the reduction of the AhpC active site cysteine residues and for the regeneration of the AhpC enzyme activity.</text>
</comment>
<dbReference type="Pfam" id="PF02627">
    <property type="entry name" value="CMD"/>
    <property type="match status" value="1"/>
</dbReference>
<comment type="catalytic activity">
    <reaction evidence="6">
        <text>N(6)-[(R)-dihydrolipoyl]-L-lysyl-[lipoyl-carrier protein] + a hydroperoxide = N(6)-[(R)-lipoyl]-L-lysyl-[lipoyl-carrier protein] + an alcohol + H2O</text>
        <dbReference type="Rhea" id="RHEA:62636"/>
        <dbReference type="Rhea" id="RHEA-COMP:10502"/>
        <dbReference type="Rhea" id="RHEA-COMP:16355"/>
        <dbReference type="ChEBI" id="CHEBI:15377"/>
        <dbReference type="ChEBI" id="CHEBI:30879"/>
        <dbReference type="ChEBI" id="CHEBI:35924"/>
        <dbReference type="ChEBI" id="CHEBI:83099"/>
        <dbReference type="ChEBI" id="CHEBI:83100"/>
        <dbReference type="EC" id="1.11.1.28"/>
    </reaction>
</comment>
<dbReference type="NCBIfam" id="TIGR00778">
    <property type="entry name" value="ahpD_dom"/>
    <property type="match status" value="1"/>
</dbReference>